<evidence type="ECO:0000256" key="1">
    <source>
        <dbReference type="ARBA" id="ARBA00001539"/>
    </source>
</evidence>
<evidence type="ECO:0000256" key="7">
    <source>
        <dbReference type="ARBA" id="ARBA00023239"/>
    </source>
</evidence>
<organism evidence="10 11">
    <name type="scientific">Pelotomaculum schinkii</name>
    <dbReference type="NCBI Taxonomy" id="78350"/>
    <lineage>
        <taxon>Bacteria</taxon>
        <taxon>Bacillati</taxon>
        <taxon>Bacillota</taxon>
        <taxon>Clostridia</taxon>
        <taxon>Eubacteriales</taxon>
        <taxon>Desulfotomaculaceae</taxon>
        <taxon>Pelotomaculum</taxon>
    </lineage>
</organism>
<keyword evidence="7 8" id="KW-0456">Lyase</keyword>
<evidence type="ECO:0000313" key="10">
    <source>
        <dbReference type="EMBL" id="TEB06587.1"/>
    </source>
</evidence>
<dbReference type="Gene3D" id="3.40.50.720">
    <property type="entry name" value="NAD(P)-binding Rossmann-like Domain"/>
    <property type="match status" value="1"/>
</dbReference>
<comment type="cofactor">
    <cofactor evidence="2 8">
        <name>NAD(+)</name>
        <dbReference type="ChEBI" id="CHEBI:57540"/>
    </cofactor>
</comment>
<gene>
    <name evidence="10" type="primary">rfbB_1</name>
    <name evidence="10" type="ORF">Psch_00119</name>
</gene>
<dbReference type="PANTHER" id="PTHR43000">
    <property type="entry name" value="DTDP-D-GLUCOSE 4,6-DEHYDRATASE-RELATED"/>
    <property type="match status" value="1"/>
</dbReference>
<dbReference type="EC" id="4.2.1.46" evidence="4 8"/>
<evidence type="ECO:0000256" key="8">
    <source>
        <dbReference type="RuleBase" id="RU004473"/>
    </source>
</evidence>
<keyword evidence="6" id="KW-0520">NAD</keyword>
<accession>A0A4Y7RE40</accession>
<feature type="domain" description="NAD(P)-binding" evidence="9">
    <location>
        <begin position="4"/>
        <end position="303"/>
    </location>
</feature>
<comment type="catalytic activity">
    <reaction evidence="1 8">
        <text>dTDP-alpha-D-glucose = dTDP-4-dehydro-6-deoxy-alpha-D-glucose + H2O</text>
        <dbReference type="Rhea" id="RHEA:17221"/>
        <dbReference type="ChEBI" id="CHEBI:15377"/>
        <dbReference type="ChEBI" id="CHEBI:57477"/>
        <dbReference type="ChEBI" id="CHEBI:57649"/>
        <dbReference type="EC" id="4.2.1.46"/>
    </reaction>
</comment>
<dbReference type="InterPro" id="IPR016040">
    <property type="entry name" value="NAD(P)-bd_dom"/>
</dbReference>
<dbReference type="Proteomes" id="UP000298324">
    <property type="component" value="Unassembled WGS sequence"/>
</dbReference>
<dbReference type="Gene3D" id="3.90.25.10">
    <property type="entry name" value="UDP-galactose 4-epimerase, domain 1"/>
    <property type="match status" value="1"/>
</dbReference>
<dbReference type="FunFam" id="3.40.50.720:FF:000304">
    <property type="entry name" value="UDP-glucose 4,6-dehydratase"/>
    <property type="match status" value="1"/>
</dbReference>
<protein>
    <recommendedName>
        <fullName evidence="5 8">dTDP-glucose 4,6-dehydratase</fullName>
        <ecNumber evidence="4 8">4.2.1.46</ecNumber>
    </recommendedName>
</protein>
<evidence type="ECO:0000313" key="11">
    <source>
        <dbReference type="Proteomes" id="UP000298324"/>
    </source>
</evidence>
<keyword evidence="11" id="KW-1185">Reference proteome</keyword>
<evidence type="ECO:0000256" key="6">
    <source>
        <dbReference type="ARBA" id="ARBA00023027"/>
    </source>
</evidence>
<dbReference type="AlphaFoldDB" id="A0A4Y7RE40"/>
<dbReference type="NCBIfam" id="TIGR01181">
    <property type="entry name" value="dTDP_gluc_dehyt"/>
    <property type="match status" value="1"/>
</dbReference>
<comment type="similarity">
    <text evidence="3 8">Belongs to the NAD(P)-dependent epimerase/dehydratase family. dTDP-glucose dehydratase subfamily.</text>
</comment>
<dbReference type="CDD" id="cd05246">
    <property type="entry name" value="dTDP_GD_SDR_e"/>
    <property type="match status" value="1"/>
</dbReference>
<dbReference type="EMBL" id="QFGA01000001">
    <property type="protein sequence ID" value="TEB06587.1"/>
    <property type="molecule type" value="Genomic_DNA"/>
</dbReference>
<comment type="caution">
    <text evidence="10">The sequence shown here is derived from an EMBL/GenBank/DDBJ whole genome shotgun (WGS) entry which is preliminary data.</text>
</comment>
<dbReference type="InterPro" id="IPR005888">
    <property type="entry name" value="dTDP_Gluc_deHydtase"/>
</dbReference>
<dbReference type="GO" id="GO:0009225">
    <property type="term" value="P:nucleotide-sugar metabolic process"/>
    <property type="evidence" value="ECO:0007669"/>
    <property type="project" value="InterPro"/>
</dbReference>
<sequence>MKLLVTGGAGFIGSNFIHYILGEHRDWQIIILDKLTYAGNLRNLEGLEQKRCHFVRGDIADPELVKRLVSEGVDIIVNFAAESHVDRSIDNADPFIESNIKGVQVLLEAVRHNGVKKFIQVSTDEVYGSLGLTGSFDENSPLAPNSPYSASKAAADLLCRAYFKTYQLPVIVTRCVNNYGPAQYPEKLIPVIINNAMNDKPVPIYGDGLNVREWIYVMDYCRALREVILAGRIGEVYNIGSGRELNNLELAKEILTYLEKPHSLIQFVKDRPGHDRRYAIDNGKICRELGWRPAYDFTAALHDTIEWYLSHSSWFESWNAASKKSLTS</sequence>
<evidence type="ECO:0000256" key="4">
    <source>
        <dbReference type="ARBA" id="ARBA00011990"/>
    </source>
</evidence>
<dbReference type="RefSeq" id="WP_190238818.1">
    <property type="nucleotide sequence ID" value="NZ_QFGA01000001.1"/>
</dbReference>
<dbReference type="GO" id="GO:0008460">
    <property type="term" value="F:dTDP-glucose 4,6-dehydratase activity"/>
    <property type="evidence" value="ECO:0007669"/>
    <property type="project" value="UniProtKB-EC"/>
</dbReference>
<proteinExistence type="inferred from homology"/>
<evidence type="ECO:0000259" key="9">
    <source>
        <dbReference type="Pfam" id="PF16363"/>
    </source>
</evidence>
<dbReference type="InterPro" id="IPR036291">
    <property type="entry name" value="NAD(P)-bd_dom_sf"/>
</dbReference>
<dbReference type="SUPFAM" id="SSF51735">
    <property type="entry name" value="NAD(P)-binding Rossmann-fold domains"/>
    <property type="match status" value="1"/>
</dbReference>
<evidence type="ECO:0000256" key="2">
    <source>
        <dbReference type="ARBA" id="ARBA00001911"/>
    </source>
</evidence>
<dbReference type="Pfam" id="PF16363">
    <property type="entry name" value="GDP_Man_Dehyd"/>
    <property type="match status" value="1"/>
</dbReference>
<name>A0A4Y7RE40_9FIRM</name>
<evidence type="ECO:0000256" key="3">
    <source>
        <dbReference type="ARBA" id="ARBA00008178"/>
    </source>
</evidence>
<evidence type="ECO:0000256" key="5">
    <source>
        <dbReference type="ARBA" id="ARBA00016977"/>
    </source>
</evidence>
<reference evidence="10 11" key="1">
    <citation type="journal article" date="2018" name="Environ. Microbiol.">
        <title>Novel energy conservation strategies and behaviour of Pelotomaculum schinkii driving syntrophic propionate catabolism.</title>
        <authorList>
            <person name="Hidalgo-Ahumada C.A.P."/>
            <person name="Nobu M.K."/>
            <person name="Narihiro T."/>
            <person name="Tamaki H."/>
            <person name="Liu W.T."/>
            <person name="Kamagata Y."/>
            <person name="Stams A.J.M."/>
            <person name="Imachi H."/>
            <person name="Sousa D.Z."/>
        </authorList>
    </citation>
    <scope>NUCLEOTIDE SEQUENCE [LARGE SCALE GENOMIC DNA]</scope>
    <source>
        <strain evidence="10 11">HH</strain>
    </source>
</reference>